<feature type="transmembrane region" description="Helical" evidence="8">
    <location>
        <begin position="336"/>
        <end position="355"/>
    </location>
</feature>
<dbReference type="PROSITE" id="PS50850">
    <property type="entry name" value="MFS"/>
    <property type="match status" value="1"/>
</dbReference>
<dbReference type="InterPro" id="IPR004638">
    <property type="entry name" value="EmrB-like"/>
</dbReference>
<evidence type="ECO:0000256" key="2">
    <source>
        <dbReference type="ARBA" id="ARBA00008537"/>
    </source>
</evidence>
<dbReference type="OrthoDB" id="9812221at2"/>
<dbReference type="InterPro" id="IPR036259">
    <property type="entry name" value="MFS_trans_sf"/>
</dbReference>
<evidence type="ECO:0000256" key="3">
    <source>
        <dbReference type="ARBA" id="ARBA00022448"/>
    </source>
</evidence>
<dbReference type="InterPro" id="IPR020846">
    <property type="entry name" value="MFS_dom"/>
</dbReference>
<feature type="transmembrane region" description="Helical" evidence="8">
    <location>
        <begin position="82"/>
        <end position="104"/>
    </location>
</feature>
<protein>
    <submittedName>
        <fullName evidence="10">MFS transporter</fullName>
    </submittedName>
</protein>
<gene>
    <name evidence="10" type="primary">emrB</name>
    <name evidence="10" type="ORF">CSW64_13260</name>
</gene>
<dbReference type="EMBL" id="CP024201">
    <property type="protein sequence ID" value="ATQ45001.1"/>
    <property type="molecule type" value="Genomic_DNA"/>
</dbReference>
<feature type="transmembrane region" description="Helical" evidence="8">
    <location>
        <begin position="281"/>
        <end position="300"/>
    </location>
</feature>
<feature type="domain" description="Major facilitator superfamily (MFS) profile" evidence="9">
    <location>
        <begin position="1"/>
        <end position="474"/>
    </location>
</feature>
<evidence type="ECO:0000313" key="10">
    <source>
        <dbReference type="EMBL" id="ATQ45001.1"/>
    </source>
</evidence>
<dbReference type="Proteomes" id="UP000228945">
    <property type="component" value="Chromosome"/>
</dbReference>
<reference evidence="10 11" key="1">
    <citation type="submission" date="2017-10" db="EMBL/GenBank/DDBJ databases">
        <title>Genome sequence of Caulobacter mirabilis FWC38.</title>
        <authorList>
            <person name="Fiebig A."/>
            <person name="Crosson S."/>
        </authorList>
    </citation>
    <scope>NUCLEOTIDE SEQUENCE [LARGE SCALE GENOMIC DNA]</scope>
    <source>
        <strain evidence="10 11">FWC 38</strain>
    </source>
</reference>
<feature type="transmembrane region" description="Helical" evidence="8">
    <location>
        <begin position="177"/>
        <end position="196"/>
    </location>
</feature>
<keyword evidence="3" id="KW-0813">Transport</keyword>
<dbReference type="InterPro" id="IPR011701">
    <property type="entry name" value="MFS"/>
</dbReference>
<accession>A0A2D2B413</accession>
<feature type="transmembrane region" description="Helical" evidence="8">
    <location>
        <begin position="143"/>
        <end position="165"/>
    </location>
</feature>
<feature type="transmembrane region" description="Helical" evidence="8">
    <location>
        <begin position="312"/>
        <end position="330"/>
    </location>
</feature>
<dbReference type="PANTHER" id="PTHR42718">
    <property type="entry name" value="MAJOR FACILITATOR SUPERFAMILY MULTIDRUG TRANSPORTER MFSC"/>
    <property type="match status" value="1"/>
</dbReference>
<evidence type="ECO:0000256" key="8">
    <source>
        <dbReference type="SAM" id="Phobius"/>
    </source>
</evidence>
<dbReference type="GO" id="GO:0005886">
    <property type="term" value="C:plasma membrane"/>
    <property type="evidence" value="ECO:0007669"/>
    <property type="project" value="UniProtKB-SubCell"/>
</dbReference>
<evidence type="ECO:0000259" key="9">
    <source>
        <dbReference type="PROSITE" id="PS50850"/>
    </source>
</evidence>
<dbReference type="KEGG" id="cmb:CSW64_13260"/>
<evidence type="ECO:0000256" key="4">
    <source>
        <dbReference type="ARBA" id="ARBA00022475"/>
    </source>
</evidence>
<dbReference type="PANTHER" id="PTHR42718:SF9">
    <property type="entry name" value="MAJOR FACILITATOR SUPERFAMILY MULTIDRUG TRANSPORTER MFSC"/>
    <property type="match status" value="1"/>
</dbReference>
<evidence type="ECO:0000256" key="1">
    <source>
        <dbReference type="ARBA" id="ARBA00004651"/>
    </source>
</evidence>
<dbReference type="CDD" id="cd17503">
    <property type="entry name" value="MFS_LmrB_MDR_like"/>
    <property type="match status" value="1"/>
</dbReference>
<evidence type="ECO:0000256" key="5">
    <source>
        <dbReference type="ARBA" id="ARBA00022692"/>
    </source>
</evidence>
<comment type="subcellular location">
    <subcellularLocation>
        <location evidence="1">Cell membrane</location>
        <topology evidence="1">Multi-pass membrane protein</topology>
    </subcellularLocation>
</comment>
<sequence>MVVLDITIANVAVPHIAGSLAVSPSQGTWVITSYAVAEAITVPLTGWLAMRFGAVKVFVIGLIGFGVFSILCGLAPTFGALVLFRILQGLCGGPIMPMSQTLLLQIFPKERAPQALGIWSMTTVVGPIAGPILGGALSDNIGWHWIFFINIPVAFGVAFLAWKQLSKRENPTRRVPVDYVGLILLVVWVGSLQIVLDKGKELDWFSSSFIVILSIVAVIGFAAFLIWELTAENPIVNLRIFRHRGFAVGVTTLSLTFGAFFATVVLIPLWLQTNMGYTATWAGYAAAFQGILAVVMSPIVASQVAKRDPRALVSFGVFWMAAIALWRSHFATNADFMVIAMPQLLLGFAMPFFFIPTQSIALSSVKPEETAGAAGIANFLRVTAGAFATSIMTTSWENTASVKRTDLAGALNGAQTTMDGLVAQGFTPDQARAQLEGLVQSQAVMLSTNQMFVVTAMVFAIAAATIWLAPRPARVAAPGGGH</sequence>
<keyword evidence="7 8" id="KW-0472">Membrane</keyword>
<dbReference type="NCBIfam" id="TIGR00711">
    <property type="entry name" value="efflux_EmrB"/>
    <property type="match status" value="1"/>
</dbReference>
<dbReference type="AlphaFoldDB" id="A0A2D2B413"/>
<keyword evidence="6 8" id="KW-1133">Transmembrane helix</keyword>
<organism evidence="10 11">
    <name type="scientific">Caulobacter mirabilis</name>
    <dbReference type="NCBI Taxonomy" id="69666"/>
    <lineage>
        <taxon>Bacteria</taxon>
        <taxon>Pseudomonadati</taxon>
        <taxon>Pseudomonadota</taxon>
        <taxon>Alphaproteobacteria</taxon>
        <taxon>Caulobacterales</taxon>
        <taxon>Caulobacteraceae</taxon>
        <taxon>Caulobacter</taxon>
    </lineage>
</organism>
<dbReference type="GO" id="GO:0022857">
    <property type="term" value="F:transmembrane transporter activity"/>
    <property type="evidence" value="ECO:0007669"/>
    <property type="project" value="InterPro"/>
</dbReference>
<dbReference type="SUPFAM" id="SSF103473">
    <property type="entry name" value="MFS general substrate transporter"/>
    <property type="match status" value="1"/>
</dbReference>
<proteinExistence type="inferred from homology"/>
<keyword evidence="11" id="KW-1185">Reference proteome</keyword>
<evidence type="ECO:0000256" key="7">
    <source>
        <dbReference type="ARBA" id="ARBA00023136"/>
    </source>
</evidence>
<feature type="transmembrane region" description="Helical" evidence="8">
    <location>
        <begin position="208"/>
        <end position="227"/>
    </location>
</feature>
<feature type="transmembrane region" description="Helical" evidence="8">
    <location>
        <begin position="116"/>
        <end position="137"/>
    </location>
</feature>
<name>A0A2D2B413_9CAUL</name>
<feature type="transmembrane region" description="Helical" evidence="8">
    <location>
        <begin position="451"/>
        <end position="469"/>
    </location>
</feature>
<dbReference type="Pfam" id="PF07690">
    <property type="entry name" value="MFS_1"/>
    <property type="match status" value="1"/>
</dbReference>
<feature type="transmembrane region" description="Helical" evidence="8">
    <location>
        <begin position="247"/>
        <end position="269"/>
    </location>
</feature>
<feature type="transmembrane region" description="Helical" evidence="8">
    <location>
        <begin position="29"/>
        <end position="50"/>
    </location>
</feature>
<keyword evidence="4" id="KW-1003">Cell membrane</keyword>
<evidence type="ECO:0000313" key="11">
    <source>
        <dbReference type="Proteomes" id="UP000228945"/>
    </source>
</evidence>
<comment type="similarity">
    <text evidence="2">Belongs to the major facilitator superfamily. EmrB family.</text>
</comment>
<feature type="transmembrane region" description="Helical" evidence="8">
    <location>
        <begin position="57"/>
        <end position="76"/>
    </location>
</feature>
<dbReference type="Gene3D" id="1.20.1720.10">
    <property type="entry name" value="Multidrug resistance protein D"/>
    <property type="match status" value="2"/>
</dbReference>
<evidence type="ECO:0000256" key="6">
    <source>
        <dbReference type="ARBA" id="ARBA00022989"/>
    </source>
</evidence>
<keyword evidence="5 8" id="KW-0812">Transmembrane</keyword>